<dbReference type="AlphaFoldDB" id="A0A9P5MYD3"/>
<dbReference type="InterPro" id="IPR032675">
    <property type="entry name" value="LRR_dom_sf"/>
</dbReference>
<organism evidence="1 2">
    <name type="scientific">Russula ochroleuca</name>
    <dbReference type="NCBI Taxonomy" id="152965"/>
    <lineage>
        <taxon>Eukaryota</taxon>
        <taxon>Fungi</taxon>
        <taxon>Dikarya</taxon>
        <taxon>Basidiomycota</taxon>
        <taxon>Agaricomycotina</taxon>
        <taxon>Agaricomycetes</taxon>
        <taxon>Russulales</taxon>
        <taxon>Russulaceae</taxon>
        <taxon>Russula</taxon>
    </lineage>
</organism>
<dbReference type="SUPFAM" id="SSF81383">
    <property type="entry name" value="F-box domain"/>
    <property type="match status" value="1"/>
</dbReference>
<sequence>MNTSSAESRDRLRQALDDEINTWEESTRALRSRRNALAPISRLTSETLAVIFSFFSPSAWDKEAGHFARMCVAHVCRRWRETALNHPRWSHIDFTKLTPAAMAEMLARVNTMPLHLEADVTKWSVAQYEAFGSQLEAHMSHTRHLSIGGCLQTALDRLVSSAPTLEFLFLSHKSRKSALPHVVIPLNLFNCTAPSLTSLEVENCDISWKSPLLKGLRTLKIHKLFTEARPKLEDWLDALNEMPQLEALILQSATPLAPRALSLTSQLSRAATLPSLTRFHISALARDCALALAHLMLPALTWLHVDAESYASGGEDVHLLIPYVARKVHELQGTELLRSVLISGERTRVEVLAWSRPDADFQDLDSNLLFRASVPTRWNFTGTDNIDWVYGVDTAIFDALLTHLPLNSVSTLTAQTADIRLSKEFWLSHAPRWPLLERARLVPTTFKAFREMLAEDAPPNGPRLSSLTKLILVDVTLTDLRTSRLRDMLINRVEQGVPLEVLDLRKCVAACRVIRWLTEIVVDVQEPPSKSREQSIRYYDDGDYYEERGPWYENRRGFWYDDADEYDDAEYDDEGGYCYLQVPVTYDER</sequence>
<name>A0A9P5MYD3_9AGAM</name>
<dbReference type="EMBL" id="WHVB01000006">
    <property type="protein sequence ID" value="KAF8481683.1"/>
    <property type="molecule type" value="Genomic_DNA"/>
</dbReference>
<dbReference type="SUPFAM" id="SSF52047">
    <property type="entry name" value="RNI-like"/>
    <property type="match status" value="1"/>
</dbReference>
<dbReference type="InterPro" id="IPR036047">
    <property type="entry name" value="F-box-like_dom_sf"/>
</dbReference>
<evidence type="ECO:0008006" key="3">
    <source>
        <dbReference type="Google" id="ProtNLM"/>
    </source>
</evidence>
<evidence type="ECO:0000313" key="2">
    <source>
        <dbReference type="Proteomes" id="UP000759537"/>
    </source>
</evidence>
<comment type="caution">
    <text evidence="1">The sequence shown here is derived from an EMBL/GenBank/DDBJ whole genome shotgun (WGS) entry which is preliminary data.</text>
</comment>
<keyword evidence="2" id="KW-1185">Reference proteome</keyword>
<protein>
    <recommendedName>
        <fullName evidence="3">F-box domain-containing protein</fullName>
    </recommendedName>
</protein>
<reference evidence="1" key="1">
    <citation type="submission" date="2019-10" db="EMBL/GenBank/DDBJ databases">
        <authorList>
            <consortium name="DOE Joint Genome Institute"/>
            <person name="Kuo A."/>
            <person name="Miyauchi S."/>
            <person name="Kiss E."/>
            <person name="Drula E."/>
            <person name="Kohler A."/>
            <person name="Sanchez-Garcia M."/>
            <person name="Andreopoulos B."/>
            <person name="Barry K.W."/>
            <person name="Bonito G."/>
            <person name="Buee M."/>
            <person name="Carver A."/>
            <person name="Chen C."/>
            <person name="Cichocki N."/>
            <person name="Clum A."/>
            <person name="Culley D."/>
            <person name="Crous P.W."/>
            <person name="Fauchery L."/>
            <person name="Girlanda M."/>
            <person name="Hayes R."/>
            <person name="Keri Z."/>
            <person name="LaButti K."/>
            <person name="Lipzen A."/>
            <person name="Lombard V."/>
            <person name="Magnuson J."/>
            <person name="Maillard F."/>
            <person name="Morin E."/>
            <person name="Murat C."/>
            <person name="Nolan M."/>
            <person name="Ohm R."/>
            <person name="Pangilinan J."/>
            <person name="Pereira M."/>
            <person name="Perotto S."/>
            <person name="Peter M."/>
            <person name="Riley R."/>
            <person name="Sitrit Y."/>
            <person name="Stielow B."/>
            <person name="Szollosi G."/>
            <person name="Zifcakova L."/>
            <person name="Stursova M."/>
            <person name="Spatafora J.W."/>
            <person name="Tedersoo L."/>
            <person name="Vaario L.-M."/>
            <person name="Yamada A."/>
            <person name="Yan M."/>
            <person name="Wang P."/>
            <person name="Xu J."/>
            <person name="Bruns T."/>
            <person name="Baldrian P."/>
            <person name="Vilgalys R."/>
            <person name="Henrissat B."/>
            <person name="Grigoriev I.V."/>
            <person name="Hibbett D."/>
            <person name="Nagy L.G."/>
            <person name="Martin F.M."/>
        </authorList>
    </citation>
    <scope>NUCLEOTIDE SEQUENCE</scope>
    <source>
        <strain evidence="1">Prilba</strain>
    </source>
</reference>
<proteinExistence type="predicted"/>
<reference evidence="1" key="2">
    <citation type="journal article" date="2020" name="Nat. Commun.">
        <title>Large-scale genome sequencing of mycorrhizal fungi provides insights into the early evolution of symbiotic traits.</title>
        <authorList>
            <person name="Miyauchi S."/>
            <person name="Kiss E."/>
            <person name="Kuo A."/>
            <person name="Drula E."/>
            <person name="Kohler A."/>
            <person name="Sanchez-Garcia M."/>
            <person name="Morin E."/>
            <person name="Andreopoulos B."/>
            <person name="Barry K.W."/>
            <person name="Bonito G."/>
            <person name="Buee M."/>
            <person name="Carver A."/>
            <person name="Chen C."/>
            <person name="Cichocki N."/>
            <person name="Clum A."/>
            <person name="Culley D."/>
            <person name="Crous P.W."/>
            <person name="Fauchery L."/>
            <person name="Girlanda M."/>
            <person name="Hayes R.D."/>
            <person name="Keri Z."/>
            <person name="LaButti K."/>
            <person name="Lipzen A."/>
            <person name="Lombard V."/>
            <person name="Magnuson J."/>
            <person name="Maillard F."/>
            <person name="Murat C."/>
            <person name="Nolan M."/>
            <person name="Ohm R.A."/>
            <person name="Pangilinan J."/>
            <person name="Pereira M.F."/>
            <person name="Perotto S."/>
            <person name="Peter M."/>
            <person name="Pfister S."/>
            <person name="Riley R."/>
            <person name="Sitrit Y."/>
            <person name="Stielow J.B."/>
            <person name="Szollosi G."/>
            <person name="Zifcakova L."/>
            <person name="Stursova M."/>
            <person name="Spatafora J.W."/>
            <person name="Tedersoo L."/>
            <person name="Vaario L.M."/>
            <person name="Yamada A."/>
            <person name="Yan M."/>
            <person name="Wang P."/>
            <person name="Xu J."/>
            <person name="Bruns T."/>
            <person name="Baldrian P."/>
            <person name="Vilgalys R."/>
            <person name="Dunand C."/>
            <person name="Henrissat B."/>
            <person name="Grigoriev I.V."/>
            <person name="Hibbett D."/>
            <person name="Nagy L.G."/>
            <person name="Martin F.M."/>
        </authorList>
    </citation>
    <scope>NUCLEOTIDE SEQUENCE</scope>
    <source>
        <strain evidence="1">Prilba</strain>
    </source>
</reference>
<dbReference type="Gene3D" id="3.80.10.10">
    <property type="entry name" value="Ribonuclease Inhibitor"/>
    <property type="match status" value="1"/>
</dbReference>
<dbReference type="Gene3D" id="1.20.1280.50">
    <property type="match status" value="1"/>
</dbReference>
<evidence type="ECO:0000313" key="1">
    <source>
        <dbReference type="EMBL" id="KAF8481683.1"/>
    </source>
</evidence>
<dbReference type="OrthoDB" id="3172239at2759"/>
<gene>
    <name evidence="1" type="ORF">DFH94DRAFT_732383</name>
</gene>
<dbReference type="Proteomes" id="UP000759537">
    <property type="component" value="Unassembled WGS sequence"/>
</dbReference>
<accession>A0A9P5MYD3</accession>